<dbReference type="InterPro" id="IPR050638">
    <property type="entry name" value="AA-Vitamin_Transporters"/>
</dbReference>
<name>A0ABX0XAC5_9BACT</name>
<evidence type="ECO:0000256" key="1">
    <source>
        <dbReference type="ARBA" id="ARBA00004141"/>
    </source>
</evidence>
<feature type="domain" description="EamA" evidence="7">
    <location>
        <begin position="11"/>
        <end position="140"/>
    </location>
</feature>
<sequence>MSRDQLLIVGAFFVTYFVWGSTYLANYWAIQTLPVFGMGGARFLTAGVLLYALSIFVGAKHKPTFSQFKNAGLIGVLFLTLGTGTVVWAQQWVPTSTTALIISFEPLLVMLVMWVFFRSRPPAKAFLGAAVSIAGMFLLINQPTTISGEGMVPGLIGIVFGMCCWAFGMTLSPRLDMGKNKFRATAMQMLVGGSVLLAFSFLVNDWEGFTLAQVSTRSALAWGFLVIFGAILAFSAFNFLLSKVSPDKASTNTYVNPVVAVALGALLNGESVTTQTMVAGAVMLAGVYFIQSAGKEEEGEEVENVLGFMPEESSIVE</sequence>
<gene>
    <name evidence="8" type="ORF">GGR27_001671</name>
</gene>
<keyword evidence="4 6" id="KW-1133">Transmembrane helix</keyword>
<evidence type="ECO:0000313" key="9">
    <source>
        <dbReference type="Proteomes" id="UP000770785"/>
    </source>
</evidence>
<dbReference type="Pfam" id="PF00892">
    <property type="entry name" value="EamA"/>
    <property type="match status" value="2"/>
</dbReference>
<feature type="transmembrane region" description="Helical" evidence="6">
    <location>
        <begin position="124"/>
        <end position="140"/>
    </location>
</feature>
<keyword evidence="9" id="KW-1185">Reference proteome</keyword>
<protein>
    <submittedName>
        <fullName evidence="8">Drug/metabolite transporter (DMT)-like permease</fullName>
    </submittedName>
</protein>
<comment type="similarity">
    <text evidence="2">Belongs to the EamA transporter family.</text>
</comment>
<comment type="subcellular location">
    <subcellularLocation>
        <location evidence="1">Membrane</location>
        <topology evidence="1">Multi-pass membrane protein</topology>
    </subcellularLocation>
</comment>
<comment type="caution">
    <text evidence="8">The sequence shown here is derived from an EMBL/GenBank/DDBJ whole genome shotgun (WGS) entry which is preliminary data.</text>
</comment>
<evidence type="ECO:0000313" key="8">
    <source>
        <dbReference type="EMBL" id="NJC26172.1"/>
    </source>
</evidence>
<evidence type="ECO:0000256" key="2">
    <source>
        <dbReference type="ARBA" id="ARBA00007362"/>
    </source>
</evidence>
<dbReference type="InterPro" id="IPR000620">
    <property type="entry name" value="EamA_dom"/>
</dbReference>
<evidence type="ECO:0000256" key="5">
    <source>
        <dbReference type="ARBA" id="ARBA00023136"/>
    </source>
</evidence>
<evidence type="ECO:0000259" key="7">
    <source>
        <dbReference type="Pfam" id="PF00892"/>
    </source>
</evidence>
<feature type="transmembrane region" description="Helical" evidence="6">
    <location>
        <begin position="219"/>
        <end position="241"/>
    </location>
</feature>
<keyword evidence="3 6" id="KW-0812">Transmembrane</keyword>
<reference evidence="8 9" key="1">
    <citation type="submission" date="2020-03" db="EMBL/GenBank/DDBJ databases">
        <title>Genomic Encyclopedia of Type Strains, Phase IV (KMG-IV): sequencing the most valuable type-strain genomes for metagenomic binning, comparative biology and taxonomic classification.</title>
        <authorList>
            <person name="Goeker M."/>
        </authorList>
    </citation>
    <scope>NUCLEOTIDE SEQUENCE [LARGE SCALE GENOMIC DNA]</scope>
    <source>
        <strain evidence="8 9">DSM 105096</strain>
    </source>
</reference>
<dbReference type="SUPFAM" id="SSF103481">
    <property type="entry name" value="Multidrug resistance efflux transporter EmrE"/>
    <property type="match status" value="2"/>
</dbReference>
<evidence type="ECO:0000256" key="4">
    <source>
        <dbReference type="ARBA" id="ARBA00022989"/>
    </source>
</evidence>
<dbReference type="RefSeq" id="WP_168036928.1">
    <property type="nucleotide sequence ID" value="NZ_JAATJH010000002.1"/>
</dbReference>
<feature type="transmembrane region" description="Helical" evidence="6">
    <location>
        <begin position="152"/>
        <end position="172"/>
    </location>
</feature>
<feature type="transmembrane region" description="Helical" evidence="6">
    <location>
        <begin position="41"/>
        <end position="59"/>
    </location>
</feature>
<dbReference type="PANTHER" id="PTHR32322">
    <property type="entry name" value="INNER MEMBRANE TRANSPORTER"/>
    <property type="match status" value="1"/>
</dbReference>
<dbReference type="Proteomes" id="UP000770785">
    <property type="component" value="Unassembled WGS sequence"/>
</dbReference>
<evidence type="ECO:0000256" key="6">
    <source>
        <dbReference type="SAM" id="Phobius"/>
    </source>
</evidence>
<feature type="transmembrane region" description="Helical" evidence="6">
    <location>
        <begin position="71"/>
        <end position="93"/>
    </location>
</feature>
<evidence type="ECO:0000256" key="3">
    <source>
        <dbReference type="ARBA" id="ARBA00022692"/>
    </source>
</evidence>
<feature type="domain" description="EamA" evidence="7">
    <location>
        <begin position="153"/>
        <end position="290"/>
    </location>
</feature>
<dbReference type="PANTHER" id="PTHR32322:SF2">
    <property type="entry name" value="EAMA DOMAIN-CONTAINING PROTEIN"/>
    <property type="match status" value="1"/>
</dbReference>
<proteinExistence type="inferred from homology"/>
<keyword evidence="5 6" id="KW-0472">Membrane</keyword>
<feature type="transmembrane region" description="Helical" evidence="6">
    <location>
        <begin position="184"/>
        <end position="203"/>
    </location>
</feature>
<dbReference type="InterPro" id="IPR037185">
    <property type="entry name" value="EmrE-like"/>
</dbReference>
<feature type="transmembrane region" description="Helical" evidence="6">
    <location>
        <begin position="99"/>
        <end position="117"/>
    </location>
</feature>
<organism evidence="8 9">
    <name type="scientific">Neolewinella antarctica</name>
    <dbReference type="NCBI Taxonomy" id="442734"/>
    <lineage>
        <taxon>Bacteria</taxon>
        <taxon>Pseudomonadati</taxon>
        <taxon>Bacteroidota</taxon>
        <taxon>Saprospiria</taxon>
        <taxon>Saprospirales</taxon>
        <taxon>Lewinellaceae</taxon>
        <taxon>Neolewinella</taxon>
    </lineage>
</organism>
<accession>A0ABX0XAC5</accession>
<feature type="transmembrane region" description="Helical" evidence="6">
    <location>
        <begin position="7"/>
        <end position="29"/>
    </location>
</feature>
<dbReference type="EMBL" id="JAATJH010000002">
    <property type="protein sequence ID" value="NJC26172.1"/>
    <property type="molecule type" value="Genomic_DNA"/>
</dbReference>